<evidence type="ECO:0000313" key="4">
    <source>
        <dbReference type="Proteomes" id="UP000199690"/>
    </source>
</evidence>
<feature type="transmembrane region" description="Helical" evidence="1">
    <location>
        <begin position="108"/>
        <end position="127"/>
    </location>
</feature>
<keyword evidence="4" id="KW-1185">Reference proteome</keyword>
<dbReference type="Proteomes" id="UP000236729">
    <property type="component" value="Unassembled WGS sequence"/>
</dbReference>
<keyword evidence="1" id="KW-0812">Transmembrane</keyword>
<accession>A0A1H6ED99</accession>
<dbReference type="RefSeq" id="WP_143185842.1">
    <property type="nucleotide sequence ID" value="NZ_FNVB01000010.1"/>
</dbReference>
<feature type="transmembrane region" description="Helical" evidence="1">
    <location>
        <begin position="50"/>
        <end position="73"/>
    </location>
</feature>
<feature type="transmembrane region" description="Helical" evidence="1">
    <location>
        <begin position="80"/>
        <end position="102"/>
    </location>
</feature>
<organism evidence="2 5">
    <name type="scientific">Saccharopolyspora kobensis</name>
    <dbReference type="NCBI Taxonomy" id="146035"/>
    <lineage>
        <taxon>Bacteria</taxon>
        <taxon>Bacillati</taxon>
        <taxon>Actinomycetota</taxon>
        <taxon>Actinomycetes</taxon>
        <taxon>Pseudonocardiales</taxon>
        <taxon>Pseudonocardiaceae</taxon>
        <taxon>Saccharopolyspora</taxon>
    </lineage>
</organism>
<keyword evidence="1" id="KW-0472">Membrane</keyword>
<protein>
    <submittedName>
        <fullName evidence="2">Uncharacterized protein</fullName>
    </submittedName>
</protein>
<keyword evidence="1" id="KW-1133">Transmembrane helix</keyword>
<reference evidence="2" key="2">
    <citation type="submission" date="2016-10" db="EMBL/GenBank/DDBJ databases">
        <authorList>
            <person name="de Groot N.N."/>
        </authorList>
    </citation>
    <scope>NUCLEOTIDE SEQUENCE [LARGE SCALE GENOMIC DNA]</scope>
    <source>
        <strain evidence="2">ATCC 20501</strain>
    </source>
</reference>
<sequence>MVNQQGEMVRPAHPPTALLLGITAVLGVAAVLAVVWVLGPGASSHGSVTATRALLVAVGGLVSAGLLIGVWLGKKGARSALFGVEVFLGFVVLLAAFVSMAAGSGVTAAFLLGLGTGVLLLLCALLVRSRPVRVWCEGAPWSPQPVQGALARWAQQRGWQVAWNVPRSVLNQLRGQPFHEYRRKDVPVLMRGVHRGAPAMALQIDFRRLRSVSTGPSYYSPGIDRQLQPSKTVERRSTSSIVVVELPGPVPELLVGAEREVLGDVEGLLFWNRSHRPFQGRAVGQVPTEGPAVALPESGGHVGDYCLFDADPGYAHAILTPQRATWLKGNRCGPVFFRLSGRKLAVWCSGGLVDVAVVDELLAVADEIASWIPAAAYRDPAGAKADQQHVPLAQLRIPAG</sequence>
<reference evidence="4 5" key="1">
    <citation type="submission" date="2016-10" db="EMBL/GenBank/DDBJ databases">
        <authorList>
            <person name="Varghese N."/>
            <person name="Submissions S."/>
        </authorList>
    </citation>
    <scope>NUCLEOTIDE SEQUENCE [LARGE SCALE GENOMIC DNA]</scope>
    <source>
        <strain evidence="5">ATCC 20501</strain>
        <strain evidence="3 4">CGMCC 4.3529</strain>
    </source>
</reference>
<name>A0A1H6ED99_9PSEU</name>
<evidence type="ECO:0000256" key="1">
    <source>
        <dbReference type="SAM" id="Phobius"/>
    </source>
</evidence>
<evidence type="ECO:0000313" key="3">
    <source>
        <dbReference type="EMBL" id="SFD53638.1"/>
    </source>
</evidence>
<evidence type="ECO:0000313" key="2">
    <source>
        <dbReference type="EMBL" id="SEG95742.1"/>
    </source>
</evidence>
<dbReference type="Proteomes" id="UP000199690">
    <property type="component" value="Unassembled WGS sequence"/>
</dbReference>
<accession>A0A1I1T942</accession>
<dbReference type="EMBL" id="FNVB01000010">
    <property type="protein sequence ID" value="SEG95742.1"/>
    <property type="molecule type" value="Genomic_DNA"/>
</dbReference>
<dbReference type="AlphaFoldDB" id="A0A1H6ED99"/>
<feature type="transmembrane region" description="Helical" evidence="1">
    <location>
        <begin position="17"/>
        <end position="38"/>
    </location>
</feature>
<gene>
    <name evidence="2" type="ORF">SAMN02982929_06269</name>
    <name evidence="3" type="ORF">SAMN05216506_10516</name>
</gene>
<evidence type="ECO:0000313" key="5">
    <source>
        <dbReference type="Proteomes" id="UP000236729"/>
    </source>
</evidence>
<proteinExistence type="predicted"/>
<dbReference type="EMBL" id="FOME01000005">
    <property type="protein sequence ID" value="SFD53638.1"/>
    <property type="molecule type" value="Genomic_DNA"/>
</dbReference>